<feature type="coiled-coil region" evidence="8">
    <location>
        <begin position="103"/>
        <end position="130"/>
    </location>
</feature>
<name>A0A318EUV0_9FIRM</name>
<feature type="domain" description="OmpA-like" evidence="9">
    <location>
        <begin position="139"/>
        <end position="260"/>
    </location>
</feature>
<keyword evidence="4" id="KW-0812">Transmembrane</keyword>
<evidence type="ECO:0000256" key="3">
    <source>
        <dbReference type="ARBA" id="ARBA00022475"/>
    </source>
</evidence>
<evidence type="ECO:0000256" key="7">
    <source>
        <dbReference type="PROSITE-ProRule" id="PRU00473"/>
    </source>
</evidence>
<evidence type="ECO:0000259" key="9">
    <source>
        <dbReference type="PROSITE" id="PS51123"/>
    </source>
</evidence>
<dbReference type="Pfam" id="PF00691">
    <property type="entry name" value="OmpA"/>
    <property type="match status" value="1"/>
</dbReference>
<dbReference type="Gene3D" id="3.30.1330.60">
    <property type="entry name" value="OmpA-like domain"/>
    <property type="match status" value="1"/>
</dbReference>
<proteinExistence type="inferred from homology"/>
<keyword evidence="5" id="KW-1133">Transmembrane helix</keyword>
<dbReference type="EMBL" id="QICS01000002">
    <property type="protein sequence ID" value="PXV93513.1"/>
    <property type="molecule type" value="Genomic_DNA"/>
</dbReference>
<dbReference type="InterPro" id="IPR050330">
    <property type="entry name" value="Bact_OuterMem_StrucFunc"/>
</dbReference>
<dbReference type="RefSeq" id="WP_110290536.1">
    <property type="nucleotide sequence ID" value="NZ_QICS01000002.1"/>
</dbReference>
<dbReference type="PROSITE" id="PS51123">
    <property type="entry name" value="OMPA_2"/>
    <property type="match status" value="1"/>
</dbReference>
<evidence type="ECO:0000313" key="10">
    <source>
        <dbReference type="EMBL" id="PXV93513.1"/>
    </source>
</evidence>
<gene>
    <name evidence="10" type="ORF">C8E03_102281</name>
</gene>
<evidence type="ECO:0000256" key="8">
    <source>
        <dbReference type="SAM" id="Coils"/>
    </source>
</evidence>
<comment type="similarity">
    <text evidence="2">Belongs to the MotB family.</text>
</comment>
<dbReference type="InterPro" id="IPR025713">
    <property type="entry name" value="MotB-like_N_dom"/>
</dbReference>
<organism evidence="10 11">
    <name type="scientific">Lachnotalea glycerini</name>
    <dbReference type="NCBI Taxonomy" id="1763509"/>
    <lineage>
        <taxon>Bacteria</taxon>
        <taxon>Bacillati</taxon>
        <taxon>Bacillota</taxon>
        <taxon>Clostridia</taxon>
        <taxon>Lachnospirales</taxon>
        <taxon>Lachnospiraceae</taxon>
        <taxon>Lachnotalea</taxon>
    </lineage>
</organism>
<keyword evidence="8" id="KW-0175">Coiled coil</keyword>
<dbReference type="Proteomes" id="UP000247523">
    <property type="component" value="Unassembled WGS sequence"/>
</dbReference>
<accession>A0A318EUV0</accession>
<evidence type="ECO:0000256" key="5">
    <source>
        <dbReference type="ARBA" id="ARBA00022989"/>
    </source>
</evidence>
<keyword evidence="3" id="KW-1003">Cell membrane</keyword>
<evidence type="ECO:0000256" key="6">
    <source>
        <dbReference type="ARBA" id="ARBA00023136"/>
    </source>
</evidence>
<reference evidence="10 11" key="1">
    <citation type="submission" date="2018-05" db="EMBL/GenBank/DDBJ databases">
        <title>Genomic Encyclopedia of Type Strains, Phase IV (KMG-IV): sequencing the most valuable type-strain genomes for metagenomic binning, comparative biology and taxonomic classification.</title>
        <authorList>
            <person name="Goeker M."/>
        </authorList>
    </citation>
    <scope>NUCLEOTIDE SEQUENCE [LARGE SCALE GENOMIC DNA]</scope>
    <source>
        <strain evidence="10 11">DSM 28816</strain>
    </source>
</reference>
<sequence>MAKKKQDEPPKGAPAWTTTFSDLMNLLLCFFVLLFSMSTVDAEKFEQVAASLASSFSVLSGGGSAIGEGVLISSGVSQLSDLDVYFTSMGKNEEGDTTTDEKTKFEQEALDESEQMAEQIEEMIKNSGIEEEVEIDFNSHYVLLTLNGAFLFDSGSAQIKEDSLLLMDKIGLIIEMYPDRLVEIEGHTDNVPISNSHFRNNNELSTARALAVLEYYVAQGIDPVKLKSSGRGEYVPIADNSTAEGRARNRRVEVKIYNSYSDY</sequence>
<evidence type="ECO:0000256" key="2">
    <source>
        <dbReference type="ARBA" id="ARBA00008914"/>
    </source>
</evidence>
<dbReference type="CDD" id="cd07185">
    <property type="entry name" value="OmpA_C-like"/>
    <property type="match status" value="1"/>
</dbReference>
<evidence type="ECO:0000256" key="4">
    <source>
        <dbReference type="ARBA" id="ARBA00022692"/>
    </source>
</evidence>
<dbReference type="PANTHER" id="PTHR30329">
    <property type="entry name" value="STATOR ELEMENT OF FLAGELLAR MOTOR COMPLEX"/>
    <property type="match status" value="1"/>
</dbReference>
<dbReference type="GO" id="GO:0005886">
    <property type="term" value="C:plasma membrane"/>
    <property type="evidence" value="ECO:0007669"/>
    <property type="project" value="UniProtKB-SubCell"/>
</dbReference>
<dbReference type="InterPro" id="IPR036737">
    <property type="entry name" value="OmpA-like_sf"/>
</dbReference>
<protein>
    <submittedName>
        <fullName evidence="10">Chemotaxis protein MotB</fullName>
    </submittedName>
</protein>
<comment type="caution">
    <text evidence="10">The sequence shown here is derived from an EMBL/GenBank/DDBJ whole genome shotgun (WGS) entry which is preliminary data.</text>
</comment>
<dbReference type="InterPro" id="IPR006665">
    <property type="entry name" value="OmpA-like"/>
</dbReference>
<dbReference type="SUPFAM" id="SSF103088">
    <property type="entry name" value="OmpA-like"/>
    <property type="match status" value="1"/>
</dbReference>
<comment type="subcellular location">
    <subcellularLocation>
        <location evidence="1">Cell membrane</location>
        <topology evidence="1">Single-pass membrane protein</topology>
    </subcellularLocation>
</comment>
<dbReference type="Pfam" id="PF13677">
    <property type="entry name" value="MotB_plug"/>
    <property type="match status" value="1"/>
</dbReference>
<dbReference type="AlphaFoldDB" id="A0A318EUV0"/>
<evidence type="ECO:0000313" key="11">
    <source>
        <dbReference type="Proteomes" id="UP000247523"/>
    </source>
</evidence>
<dbReference type="PANTHER" id="PTHR30329:SF21">
    <property type="entry name" value="LIPOPROTEIN YIAD-RELATED"/>
    <property type="match status" value="1"/>
</dbReference>
<keyword evidence="6 7" id="KW-0472">Membrane</keyword>
<evidence type="ECO:0000256" key="1">
    <source>
        <dbReference type="ARBA" id="ARBA00004162"/>
    </source>
</evidence>